<reference evidence="2" key="1">
    <citation type="journal article" date="2012" name="Nat. Biotechnol.">
        <title>Reference genome sequence of the model plant Setaria.</title>
        <authorList>
            <person name="Bennetzen J.L."/>
            <person name="Schmutz J."/>
            <person name="Wang H."/>
            <person name="Percifield R."/>
            <person name="Hawkins J."/>
            <person name="Pontaroli A.C."/>
            <person name="Estep M."/>
            <person name="Feng L."/>
            <person name="Vaughn J.N."/>
            <person name="Grimwood J."/>
            <person name="Jenkins J."/>
            <person name="Barry K."/>
            <person name="Lindquist E."/>
            <person name="Hellsten U."/>
            <person name="Deshpande S."/>
            <person name="Wang X."/>
            <person name="Wu X."/>
            <person name="Mitros T."/>
            <person name="Triplett J."/>
            <person name="Yang X."/>
            <person name="Ye C.Y."/>
            <person name="Mauro-Herrera M."/>
            <person name="Wang L."/>
            <person name="Li P."/>
            <person name="Sharma M."/>
            <person name="Sharma R."/>
            <person name="Ronald P.C."/>
            <person name="Panaud O."/>
            <person name="Kellogg E.A."/>
            <person name="Brutnell T.P."/>
            <person name="Doust A.N."/>
            <person name="Tuskan G.A."/>
            <person name="Rokhsar D."/>
            <person name="Devos K.M."/>
        </authorList>
    </citation>
    <scope>NUCLEOTIDE SEQUENCE [LARGE SCALE GENOMIC DNA]</scope>
    <source>
        <strain evidence="2">cv. Yugu1</strain>
    </source>
</reference>
<sequence>MNFELTSFLLGDIRSAVQSCSTMEQQEHLEEIATFVGATKV</sequence>
<dbReference type="EnsemblPlants" id="KQK95639">
    <property type="protein sequence ID" value="KQK95639"/>
    <property type="gene ID" value="SETIT_028573mg"/>
</dbReference>
<proteinExistence type="predicted"/>
<reference evidence="1" key="2">
    <citation type="submission" date="2018-08" db="UniProtKB">
        <authorList>
            <consortium name="EnsemblPlants"/>
        </authorList>
    </citation>
    <scope>IDENTIFICATION</scope>
    <source>
        <strain evidence="1">Yugu1</strain>
    </source>
</reference>
<accession>K3ZP90</accession>
<organism evidence="1 2">
    <name type="scientific">Setaria italica</name>
    <name type="common">Foxtail millet</name>
    <name type="synonym">Panicum italicum</name>
    <dbReference type="NCBI Taxonomy" id="4555"/>
    <lineage>
        <taxon>Eukaryota</taxon>
        <taxon>Viridiplantae</taxon>
        <taxon>Streptophyta</taxon>
        <taxon>Embryophyta</taxon>
        <taxon>Tracheophyta</taxon>
        <taxon>Spermatophyta</taxon>
        <taxon>Magnoliopsida</taxon>
        <taxon>Liliopsida</taxon>
        <taxon>Poales</taxon>
        <taxon>Poaceae</taxon>
        <taxon>PACMAD clade</taxon>
        <taxon>Panicoideae</taxon>
        <taxon>Panicodae</taxon>
        <taxon>Paniceae</taxon>
        <taxon>Cenchrinae</taxon>
        <taxon>Setaria</taxon>
    </lineage>
</organism>
<name>K3ZP90_SETIT</name>
<dbReference type="Proteomes" id="UP000004995">
    <property type="component" value="Unassembled WGS sequence"/>
</dbReference>
<dbReference type="HOGENOM" id="CLU_3280512_0_0_1"/>
<dbReference type="EMBL" id="AGNK02005203">
    <property type="status" value="NOT_ANNOTATED_CDS"/>
    <property type="molecule type" value="Genomic_DNA"/>
</dbReference>
<keyword evidence="2" id="KW-1185">Reference proteome</keyword>
<dbReference type="Gramene" id="KQK95639">
    <property type="protein sequence ID" value="KQK95639"/>
    <property type="gene ID" value="SETIT_028573mg"/>
</dbReference>
<protein>
    <submittedName>
        <fullName evidence="1">Uncharacterized protein</fullName>
    </submittedName>
</protein>
<dbReference type="AlphaFoldDB" id="K3ZP90"/>
<evidence type="ECO:0000313" key="1">
    <source>
        <dbReference type="EnsemblPlants" id="KQK95639"/>
    </source>
</evidence>
<evidence type="ECO:0000313" key="2">
    <source>
        <dbReference type="Proteomes" id="UP000004995"/>
    </source>
</evidence>